<protein>
    <submittedName>
        <fullName evidence="1">Uncharacterized protein</fullName>
    </submittedName>
</protein>
<reference evidence="1 2" key="1">
    <citation type="submission" date="2018-06" db="EMBL/GenBank/DDBJ databases">
        <authorList>
            <consortium name="Pathogen Informatics"/>
            <person name="Doyle S."/>
        </authorList>
    </citation>
    <scope>NUCLEOTIDE SEQUENCE [LARGE SCALE GENOMIC DNA]</scope>
    <source>
        <strain evidence="1 2">NCTC9617</strain>
    </source>
</reference>
<gene>
    <name evidence="1" type="ORF">NCTC9617_01062</name>
</gene>
<evidence type="ECO:0000313" key="2">
    <source>
        <dbReference type="Proteomes" id="UP000255167"/>
    </source>
</evidence>
<dbReference type="Proteomes" id="UP000255167">
    <property type="component" value="Unassembled WGS sequence"/>
</dbReference>
<dbReference type="AlphaFoldDB" id="A0A378F6H9"/>
<dbReference type="InterPro" id="IPR049833">
    <property type="entry name" value="KPN01023-like"/>
</dbReference>
<dbReference type="NCBIfam" id="NF033853">
    <property type="entry name" value="KPN_two_small"/>
    <property type="match status" value="1"/>
</dbReference>
<proteinExistence type="predicted"/>
<name>A0A378F6H9_KLEPN</name>
<sequence length="95" mass="10394">MSGIITLVIALILLVAAVYNLISYIRDRRSASLPSKKNQALKVIKAVFSLPRRDWPAHLFALLRAQKSPCRQTGAAIRSRTAMLPPHPPGAVRPG</sequence>
<dbReference type="EMBL" id="UGNC01000004">
    <property type="protein sequence ID" value="STW39538.1"/>
    <property type="molecule type" value="Genomic_DNA"/>
</dbReference>
<accession>A0A378F6H9</accession>
<evidence type="ECO:0000313" key="1">
    <source>
        <dbReference type="EMBL" id="STW39538.1"/>
    </source>
</evidence>
<organism evidence="1 2">
    <name type="scientific">Klebsiella pneumoniae</name>
    <dbReference type="NCBI Taxonomy" id="573"/>
    <lineage>
        <taxon>Bacteria</taxon>
        <taxon>Pseudomonadati</taxon>
        <taxon>Pseudomonadota</taxon>
        <taxon>Gammaproteobacteria</taxon>
        <taxon>Enterobacterales</taxon>
        <taxon>Enterobacteriaceae</taxon>
        <taxon>Klebsiella/Raoultella group</taxon>
        <taxon>Klebsiella</taxon>
        <taxon>Klebsiella pneumoniae complex</taxon>
    </lineage>
</organism>